<protein>
    <submittedName>
        <fullName evidence="1">Imp-specific 5'-nucleotidase</fullName>
    </submittedName>
</protein>
<evidence type="ECO:0000313" key="2">
    <source>
        <dbReference type="Proteomes" id="UP001146793"/>
    </source>
</evidence>
<reference evidence="1" key="1">
    <citation type="submission" date="2022-08" db="EMBL/GenBank/DDBJ databases">
        <title>Novel sulphate-reducing endosymbionts in the free-living metamonad Anaeramoeba.</title>
        <authorList>
            <person name="Jerlstrom-Hultqvist J."/>
            <person name="Cepicka I."/>
            <person name="Gallot-Lavallee L."/>
            <person name="Salas-Leiva D."/>
            <person name="Curtis B.A."/>
            <person name="Zahonova K."/>
            <person name="Pipaliya S."/>
            <person name="Dacks J."/>
            <person name="Roger A.J."/>
        </authorList>
    </citation>
    <scope>NUCLEOTIDE SEQUENCE</scope>
    <source>
        <strain evidence="1">Busselton2</strain>
    </source>
</reference>
<comment type="caution">
    <text evidence="1">The sequence shown here is derived from an EMBL/GenBank/DDBJ whole genome shotgun (WGS) entry which is preliminary data.</text>
</comment>
<dbReference type="Gene3D" id="3.40.50.1000">
    <property type="entry name" value="HAD superfamily/HAD-like"/>
    <property type="match status" value="1"/>
</dbReference>
<gene>
    <name evidence="1" type="ORF">M0812_20527</name>
</gene>
<dbReference type="InterPro" id="IPR036412">
    <property type="entry name" value="HAD-like_sf"/>
</dbReference>
<dbReference type="InterPro" id="IPR023214">
    <property type="entry name" value="HAD_sf"/>
</dbReference>
<dbReference type="SUPFAM" id="SSF56784">
    <property type="entry name" value="HAD-like"/>
    <property type="match status" value="1"/>
</dbReference>
<organism evidence="1 2">
    <name type="scientific">Anaeramoeba flamelloides</name>
    <dbReference type="NCBI Taxonomy" id="1746091"/>
    <lineage>
        <taxon>Eukaryota</taxon>
        <taxon>Metamonada</taxon>
        <taxon>Anaeramoebidae</taxon>
        <taxon>Anaeramoeba</taxon>
    </lineage>
</organism>
<dbReference type="EMBL" id="JANTQA010000047">
    <property type="protein sequence ID" value="KAJ3431613.1"/>
    <property type="molecule type" value="Genomic_DNA"/>
</dbReference>
<evidence type="ECO:0000313" key="1">
    <source>
        <dbReference type="EMBL" id="KAJ3431613.1"/>
    </source>
</evidence>
<accession>A0AAV7YV75</accession>
<dbReference type="Proteomes" id="UP001146793">
    <property type="component" value="Unassembled WGS sequence"/>
</dbReference>
<sequence>MKQYDKFGSENFLNQDVALIIELQNNEITVAQKRFTLSYTRLGVFQIDMSEFYGTRFNQVNILYGWDLQLEGKMIVSNFRIVDSDGDGHYVELKKPIPIYIYLKSQQILGYFGVPRYPISKLNISKRDLDLFYVSDRKKFLELGFIDPRTRKVLKQFIDDINEEIPFPLEPWDNVLFYKSLAVIFSIKSYTQEEMDYLKKFFKLILDIRIKSERYYLHPLNQVIDILVHTSSLELFNTLREIEHLAGETNRNPYTLFNFLRELKYKKFPNLIEDLPEEAKSIINTVELHQKLSQSNKTNFIYSLADRYEIFRLNRLLYSTRDIWDIEERSFIELIGQRQLMLQELLSVIDLIQGRFTEDEASNLYLQKLWVRVRDEKYEDPSLFMSRNIVANGVSLLLYQQTKQLFSNVEFCSFSSGPRRSSGIVLVQVLNSKGSRQNPHAHSGVREQNFSLSNDTTFIFYDHLIRYLVQISDIKSENIILALKTDLLYKLRSKSDQLERKAYLIYLKYIKEHFEISLDDKETEKLWALVDKFPLEKILELEDRFSMKISYASKTFIPPDYYHLIKNKNQEKPSFDITLKGILLQLYKAKRGYLRDYNRNPFFCISPEKYNYEWGGEYTHVYKELVQKVARSEETGAIIFQDQGILPLWQKENVIDIELKLLNINSDQATRDYMFNSIYEEMGYIYVPPITSDIREKWSLRENFAELKLKAILKRRNGDQTIIDLSGGDTLLIDNSKLNYYEKIVSWRIHNNGDIPVQVFVPSNLENRYTEVMSTILEKINENAFKKKGGICFDFDDTLVKTGVTIEETHPLLVSFFKLLEQGIKVAIIAGGQIERIEKQFLESLIKYLRRIDKLEYLKNLSIYSGGGGENFYFDVKGNLNKNEKYTNDPVATDVLEKLLDAELRNKLGLKKKEQMLWKRYYKALGLEGTVYWLEKDAGDLKEGLELVYKSDAKAQINPYIAISHPYQAMIRYFPPDSYNMFSRNWGIHDVEKIIGKFLTKEIEILCKSSERVQKGLIEKIKVLGFNLNWKIPSYMGVGVINKKTSMNHFIKSNKLCIENIIYLGDDFTEWGNDRQILDLEKVTCVTIDEKRRTPFYKVIDGPVNLLKLFGGVEYTKRFIDLVSTVLERQKIIDQMEDII</sequence>
<proteinExistence type="predicted"/>
<dbReference type="AlphaFoldDB" id="A0AAV7YV75"/>
<name>A0AAV7YV75_9EUKA</name>